<evidence type="ECO:0008006" key="4">
    <source>
        <dbReference type="Google" id="ProtNLM"/>
    </source>
</evidence>
<evidence type="ECO:0000313" key="2">
    <source>
        <dbReference type="EMBL" id="KAJ8753119.1"/>
    </source>
</evidence>
<proteinExistence type="predicted"/>
<feature type="compositionally biased region" description="Basic and acidic residues" evidence="1">
    <location>
        <begin position="9"/>
        <end position="18"/>
    </location>
</feature>
<dbReference type="EMBL" id="JAIWQS010000010">
    <property type="protein sequence ID" value="KAJ8753119.1"/>
    <property type="molecule type" value="Genomic_DNA"/>
</dbReference>
<feature type="region of interest" description="Disordered" evidence="1">
    <location>
        <begin position="587"/>
        <end position="613"/>
    </location>
</feature>
<feature type="region of interest" description="Disordered" evidence="1">
    <location>
        <begin position="522"/>
        <end position="542"/>
    </location>
</feature>
<feature type="compositionally biased region" description="Pro residues" evidence="1">
    <location>
        <begin position="31"/>
        <end position="43"/>
    </location>
</feature>
<sequence length="746" mass="81434">MEATTSKGQRLEVEERGAGGKYRKPSWRRPPTTPYARPQPPPHQNEAHRSRWLSKLVDPAYRLIAGGANLILPSFLSKSEPTNDGDDNFRTEGEQDAAGDDGINASNHIAPQSTGAAGTGTETDNPLCSPDFDGHENLRKVEMSEHNWLPEIEQLIKQKNLSRAEIDHLLKIIHSRAVDPPEVEREKKISGVIVGDNGKNSLVAGYVGKPNEVMHIGGTSNDQEKRFSRVITEDDRGHIVAYENSRKTIDEKPQNWNGAIWENLTPLKSTLLDVGASPVEIARAYMENRTPKLDYGRVSVSPRDEGATHQNYNLATKPFDLLSSPKSSICWPGATVQDRHAYMTPQNQSGKLGLHSFARTPYARSRFSMSNSKVSSRGNLLDDRHGSVGTIRRMRHSDVAETPRQSVSFNLFQSSPEVAEVNVSEGSRSTFKMNLERGINNFSRFQTPDMPQISDDKVPTVPAHSSQMARKILEQLDRNVPTPRDKSTELKLATYWKKPQSSDITTISLNKNKSSTHWGGLISDKSDPVQSNSPVYQSDNGNTLIKLSPREVANDGKDVTNNGPSASGIKMDSTVMTLGSPSVRFLQSHNSKVPSRREDTPKGGHDAGGSMALNSLKKPPSLLSGTKPVLPSITVGKHDQRWTASADGSLGFSFPISASSAAFSDLPTPSVMPSAAMGGHHQLNDGPSVPSYTFGSKKSSSALVFSFPSTSNAPFHGDSPDLKFNFGSDKTSRISFSSIGKDAICY</sequence>
<feature type="compositionally biased region" description="Polar residues" evidence="1">
    <location>
        <begin position="104"/>
        <end position="123"/>
    </location>
</feature>
<feature type="compositionally biased region" description="Basic and acidic residues" evidence="1">
    <location>
        <begin position="595"/>
        <end position="605"/>
    </location>
</feature>
<dbReference type="GO" id="GO:0071763">
    <property type="term" value="P:nuclear membrane organization"/>
    <property type="evidence" value="ECO:0007669"/>
    <property type="project" value="TreeGrafter"/>
</dbReference>
<comment type="caution">
    <text evidence="2">The sequence shown here is derived from an EMBL/GenBank/DDBJ whole genome shotgun (WGS) entry which is preliminary data.</text>
</comment>
<reference evidence="2 3" key="1">
    <citation type="submission" date="2021-09" db="EMBL/GenBank/DDBJ databases">
        <title>Genomic insights and catalytic innovation underlie evolution of tropane alkaloids biosynthesis.</title>
        <authorList>
            <person name="Wang Y.-J."/>
            <person name="Tian T."/>
            <person name="Huang J.-P."/>
            <person name="Huang S.-X."/>
        </authorList>
    </citation>
    <scope>NUCLEOTIDE SEQUENCE [LARGE SCALE GENOMIC DNA]</scope>
    <source>
        <strain evidence="2">KIB-2018</strain>
        <tissue evidence="2">Leaf</tissue>
    </source>
</reference>
<gene>
    <name evidence="2" type="ORF">K2173_017670</name>
</gene>
<dbReference type="PANTHER" id="PTHR33416">
    <property type="entry name" value="NUCLEAR PORE COMPLEX PROTEIN NUP1"/>
    <property type="match status" value="1"/>
</dbReference>
<dbReference type="AlphaFoldDB" id="A0AAV8SM96"/>
<organism evidence="2 3">
    <name type="scientific">Erythroxylum novogranatense</name>
    <dbReference type="NCBI Taxonomy" id="1862640"/>
    <lineage>
        <taxon>Eukaryota</taxon>
        <taxon>Viridiplantae</taxon>
        <taxon>Streptophyta</taxon>
        <taxon>Embryophyta</taxon>
        <taxon>Tracheophyta</taxon>
        <taxon>Spermatophyta</taxon>
        <taxon>Magnoliopsida</taxon>
        <taxon>eudicotyledons</taxon>
        <taxon>Gunneridae</taxon>
        <taxon>Pentapetalae</taxon>
        <taxon>rosids</taxon>
        <taxon>fabids</taxon>
        <taxon>Malpighiales</taxon>
        <taxon>Erythroxylaceae</taxon>
        <taxon>Erythroxylum</taxon>
    </lineage>
</organism>
<feature type="compositionally biased region" description="Polar residues" evidence="1">
    <location>
        <begin position="528"/>
        <end position="542"/>
    </location>
</feature>
<evidence type="ECO:0000256" key="1">
    <source>
        <dbReference type="SAM" id="MobiDB-lite"/>
    </source>
</evidence>
<protein>
    <recommendedName>
        <fullName evidence="4">Nuclear pore complex protein</fullName>
    </recommendedName>
</protein>
<accession>A0AAV8SM96</accession>
<dbReference type="GO" id="GO:0005635">
    <property type="term" value="C:nuclear envelope"/>
    <property type="evidence" value="ECO:0007669"/>
    <property type="project" value="TreeGrafter"/>
</dbReference>
<dbReference type="Proteomes" id="UP001159364">
    <property type="component" value="Linkage Group LG10"/>
</dbReference>
<feature type="region of interest" description="Disordered" evidence="1">
    <location>
        <begin position="75"/>
        <end position="123"/>
    </location>
</feature>
<feature type="region of interest" description="Disordered" evidence="1">
    <location>
        <begin position="1"/>
        <end position="49"/>
    </location>
</feature>
<keyword evidence="3" id="KW-1185">Reference proteome</keyword>
<dbReference type="PANTHER" id="PTHR33416:SF18">
    <property type="entry name" value="NUCLEOPORIN-LIKE PROTEIN"/>
    <property type="match status" value="1"/>
</dbReference>
<name>A0AAV8SM96_9ROSI</name>
<evidence type="ECO:0000313" key="3">
    <source>
        <dbReference type="Proteomes" id="UP001159364"/>
    </source>
</evidence>